<evidence type="ECO:0000313" key="1">
    <source>
        <dbReference type="EMBL" id="KAB1442110.1"/>
    </source>
</evidence>
<gene>
    <name evidence="1" type="ORF">F8A88_06485</name>
</gene>
<sequence length="108" mass="12606">MRDDVRVYGDFHGITPEIFEQLKEHIPFEQVEYDGVMLRVDHEGKFLDVDDFLELVVKLLPQGAWGALDYIDHVEWEVTRYTIRDGKIDSKTIPADNVLDAHQREHGL</sequence>
<dbReference type="AlphaFoldDB" id="A0A6N6N3P0"/>
<name>A0A6N6N3P0_9BACT</name>
<evidence type="ECO:0000313" key="2">
    <source>
        <dbReference type="Proteomes" id="UP000438699"/>
    </source>
</evidence>
<accession>A0A6N6N3P0</accession>
<dbReference type="Proteomes" id="UP000438699">
    <property type="component" value="Unassembled WGS sequence"/>
</dbReference>
<reference evidence="1 2" key="1">
    <citation type="journal article" date="2017" name="Int. J. Syst. Evol. Microbiol.">
        <title>Desulfovibrio senegalensis sp. nov., a mesophilic sulfate reducer isolated from marine sediment.</title>
        <authorList>
            <person name="Thioye A."/>
            <person name="Gam Z.B.A."/>
            <person name="Mbengue M."/>
            <person name="Cayol J.L."/>
            <person name="Joseph-Bartoli M."/>
            <person name="Toure-Kane C."/>
            <person name="Labat M."/>
        </authorList>
    </citation>
    <scope>NUCLEOTIDE SEQUENCE [LARGE SCALE GENOMIC DNA]</scope>
    <source>
        <strain evidence="1 2">DSM 101509</strain>
    </source>
</reference>
<organism evidence="1 2">
    <name type="scientific">Pseudodesulfovibrio senegalensis</name>
    <dbReference type="NCBI Taxonomy" id="1721087"/>
    <lineage>
        <taxon>Bacteria</taxon>
        <taxon>Pseudomonadati</taxon>
        <taxon>Thermodesulfobacteriota</taxon>
        <taxon>Desulfovibrionia</taxon>
        <taxon>Desulfovibrionales</taxon>
        <taxon>Desulfovibrionaceae</taxon>
    </lineage>
</organism>
<protein>
    <submittedName>
        <fullName evidence="1">Uncharacterized protein</fullName>
    </submittedName>
</protein>
<comment type="caution">
    <text evidence="1">The sequence shown here is derived from an EMBL/GenBank/DDBJ whole genome shotgun (WGS) entry which is preliminary data.</text>
</comment>
<proteinExistence type="predicted"/>
<dbReference type="RefSeq" id="WP_151150332.1">
    <property type="nucleotide sequence ID" value="NZ_WAIE01000002.1"/>
</dbReference>
<dbReference type="OrthoDB" id="5471528at2"/>
<dbReference type="EMBL" id="WAIE01000002">
    <property type="protein sequence ID" value="KAB1442110.1"/>
    <property type="molecule type" value="Genomic_DNA"/>
</dbReference>
<keyword evidence="2" id="KW-1185">Reference proteome</keyword>